<sequence>MIYLHPRYSLKIIRYHRSSMKKPYLYFLPVSPDIMPSDDGSLQIKVTDLFVKGANGMDFALTRVYDSTMGKDRTYVASEYENKTEITKEEERFHLGKGWRWDLPYLKTEAGADYLTIPNVGTYALENNKLQGYPWNNYDFSTVRESQLEQLRNEFGVSQAEYELRDYTGGTTTFFSYHGNPLLITNRFGNYIRFSWGSSGSLGKTLDFVFVSAGNGELGHYLIFNYDNQQVKVTAYGEGASEESVTYKKKPVTSYNRTQEVLTEVIDAQGRSTKFDYGIWNSTLFNMVQGYENLTGTYRMIYWGWNDWVQLTSIEHPTKAITQYGFDGLVMRKLGEYAAQQEPR</sequence>
<dbReference type="Proteomes" id="UP000198972">
    <property type="component" value="Unassembled WGS sequence"/>
</dbReference>
<dbReference type="AlphaFoldDB" id="A0A1G7VII6"/>
<evidence type="ECO:0000313" key="1">
    <source>
        <dbReference type="EMBL" id="SDG59652.1"/>
    </source>
</evidence>
<evidence type="ECO:0000313" key="2">
    <source>
        <dbReference type="Proteomes" id="UP000198972"/>
    </source>
</evidence>
<proteinExistence type="predicted"/>
<evidence type="ECO:0008006" key="3">
    <source>
        <dbReference type="Google" id="ProtNLM"/>
    </source>
</evidence>
<reference evidence="1 2" key="1">
    <citation type="submission" date="2016-10" db="EMBL/GenBank/DDBJ databases">
        <authorList>
            <person name="de Groot N.N."/>
        </authorList>
    </citation>
    <scope>NUCLEOTIDE SEQUENCE [LARGE SCALE GENOMIC DNA]</scope>
    <source>
        <strain evidence="1 2">DSM 28129</strain>
    </source>
</reference>
<dbReference type="STRING" id="670482.SAMN04488542_1711"/>
<protein>
    <recommendedName>
        <fullName evidence="3">YD repeat-containing protein</fullName>
    </recommendedName>
</protein>
<gene>
    <name evidence="1" type="ORF">SAMN04488542_1711</name>
</gene>
<feature type="non-terminal residue" evidence="1">
    <location>
        <position position="344"/>
    </location>
</feature>
<organism evidence="1 2">
    <name type="scientific">Fontibacillus panacisegetis</name>
    <dbReference type="NCBI Taxonomy" id="670482"/>
    <lineage>
        <taxon>Bacteria</taxon>
        <taxon>Bacillati</taxon>
        <taxon>Bacillota</taxon>
        <taxon>Bacilli</taxon>
        <taxon>Bacillales</taxon>
        <taxon>Paenibacillaceae</taxon>
        <taxon>Fontibacillus</taxon>
    </lineage>
</organism>
<accession>A0A1G7VII6</accession>
<dbReference type="EMBL" id="FNBG01000071">
    <property type="protein sequence ID" value="SDG59652.1"/>
    <property type="molecule type" value="Genomic_DNA"/>
</dbReference>
<keyword evidence="2" id="KW-1185">Reference proteome</keyword>
<name>A0A1G7VII6_9BACL</name>